<comment type="function">
    <text evidence="1">Component of the ubiquinol-cytochrome c reductase complex (complex III or cytochrome b-c1 complex), which is a respiratory chain that generates an electrochemical potential coupled to ATP synthesis.</text>
</comment>
<feature type="region of interest" description="Disordered" evidence="22">
    <location>
        <begin position="1"/>
        <end position="21"/>
    </location>
</feature>
<evidence type="ECO:0000256" key="8">
    <source>
        <dbReference type="ARBA" id="ARBA00022475"/>
    </source>
</evidence>
<evidence type="ECO:0000313" key="25">
    <source>
        <dbReference type="Proteomes" id="UP000749010"/>
    </source>
</evidence>
<feature type="transmembrane region" description="Helical" evidence="20">
    <location>
        <begin position="29"/>
        <end position="50"/>
    </location>
</feature>
<dbReference type="NCBIfam" id="TIGR01416">
    <property type="entry name" value="Rieske_proteo"/>
    <property type="match status" value="1"/>
</dbReference>
<comment type="cofactor">
    <cofactor evidence="20">
        <name>[2Fe-2S] cluster</name>
        <dbReference type="ChEBI" id="CHEBI:190135"/>
    </cofactor>
    <text evidence="20">Binds 1 [2Fe-2S] cluster per subunit.</text>
</comment>
<keyword evidence="7 20" id="KW-0813">Transport</keyword>
<evidence type="ECO:0000256" key="4">
    <source>
        <dbReference type="ARBA" id="ARBA00011649"/>
    </source>
</evidence>
<comment type="caution">
    <text evidence="24">The sequence shown here is derived from an EMBL/GenBank/DDBJ whole genome shotgun (WGS) entry which is preliminary data.</text>
</comment>
<keyword evidence="8" id="KW-1003">Cell membrane</keyword>
<reference evidence="24 25" key="1">
    <citation type="submission" date="2019-03" db="EMBL/GenBank/DDBJ databases">
        <title>Metabolic reconstructions from genomes of highly enriched 'Candidatus Accumulibacter' and 'Candidatus Competibacter' bioreactor populations.</title>
        <authorList>
            <person name="Annavajhala M.K."/>
            <person name="Welles L."/>
            <person name="Abbas B."/>
            <person name="Sorokin D."/>
            <person name="Park H."/>
            <person name="Van Loosdrecht M."/>
            <person name="Chandran K."/>
        </authorList>
    </citation>
    <scope>NUCLEOTIDE SEQUENCE [LARGE SCALE GENOMIC DNA]</scope>
    <source>
        <strain evidence="24 25">SBR_S</strain>
    </source>
</reference>
<organism evidence="24 25">
    <name type="scientific">Candidatus Accumulibacter phosphatis</name>
    <dbReference type="NCBI Taxonomy" id="327160"/>
    <lineage>
        <taxon>Bacteria</taxon>
        <taxon>Pseudomonadati</taxon>
        <taxon>Pseudomonadota</taxon>
        <taxon>Betaproteobacteria</taxon>
        <taxon>Candidatus Accumulibacter</taxon>
    </lineage>
</organism>
<dbReference type="CDD" id="cd03470">
    <property type="entry name" value="Rieske_cytochrome_bc1"/>
    <property type="match status" value="1"/>
</dbReference>
<dbReference type="Pfam" id="PF10399">
    <property type="entry name" value="UCR_Fe-S_N"/>
    <property type="match status" value="1"/>
</dbReference>
<comment type="catalytic activity">
    <reaction evidence="19 20">
        <text>a quinol + 2 Fe(III)-[cytochrome c](out) = a quinone + 2 Fe(II)-[cytochrome c](out) + 2 H(+)(out)</text>
        <dbReference type="Rhea" id="RHEA:11484"/>
        <dbReference type="Rhea" id="RHEA-COMP:10350"/>
        <dbReference type="Rhea" id="RHEA-COMP:14399"/>
        <dbReference type="ChEBI" id="CHEBI:15378"/>
        <dbReference type="ChEBI" id="CHEBI:24646"/>
        <dbReference type="ChEBI" id="CHEBI:29033"/>
        <dbReference type="ChEBI" id="CHEBI:29034"/>
        <dbReference type="ChEBI" id="CHEBI:132124"/>
        <dbReference type="EC" id="7.1.1.8"/>
    </reaction>
</comment>
<keyword evidence="13 20" id="KW-0249">Electron transport</keyword>
<evidence type="ECO:0000256" key="18">
    <source>
        <dbReference type="ARBA" id="ARBA00023157"/>
    </source>
</evidence>
<dbReference type="PROSITE" id="PS51318">
    <property type="entry name" value="TAT"/>
    <property type="match status" value="1"/>
</dbReference>
<dbReference type="InterPro" id="IPR019470">
    <property type="entry name" value="Ubiq_cytC_Rdtase_Fe-S_su_TAT"/>
</dbReference>
<dbReference type="SUPFAM" id="SSF50022">
    <property type="entry name" value="ISP domain"/>
    <property type="match status" value="1"/>
</dbReference>
<evidence type="ECO:0000256" key="10">
    <source>
        <dbReference type="ARBA" id="ARBA00022714"/>
    </source>
</evidence>
<evidence type="ECO:0000256" key="2">
    <source>
        <dbReference type="ARBA" id="ARBA00004162"/>
    </source>
</evidence>
<comment type="miscellaneous">
    <text evidence="20">The Rieske protein is a high potential 2Fe-2S protein.</text>
</comment>
<keyword evidence="12" id="KW-1278">Translocase</keyword>
<dbReference type="Gene3D" id="1.20.5.510">
    <property type="entry name" value="Single helix bin"/>
    <property type="match status" value="1"/>
</dbReference>
<dbReference type="InterPro" id="IPR005805">
    <property type="entry name" value="Rieske_Fe-S_prot_C"/>
</dbReference>
<dbReference type="InterPro" id="IPR006311">
    <property type="entry name" value="TAT_signal"/>
</dbReference>
<evidence type="ECO:0000256" key="6">
    <source>
        <dbReference type="ARBA" id="ARBA00019816"/>
    </source>
</evidence>
<keyword evidence="17 20" id="KW-0472">Membrane</keyword>
<keyword evidence="16" id="KW-0411">Iron-sulfur</keyword>
<dbReference type="RefSeq" id="WP_169068361.1">
    <property type="nucleotide sequence ID" value="NZ_SPMY01000077.1"/>
</dbReference>
<keyword evidence="11" id="KW-0479">Metal-binding</keyword>
<keyword evidence="15" id="KW-0408">Iron</keyword>
<sequence length="211" mass="22819">MTCDESPVLQGVDPPDAAHEQPDLTRRRVLVAATTALGGVGIAAATVPFISSMLPSERAKAAGAPVEVDCSKLEPGTLLTVGWQGKPIWILRRTDEMLRLLGTDDQRLRDPQSEEPQQPAHCKNPSRAIKPEYLVAVGLCTHLGCIPTFRPDIAPDDLGPKWRGGFYCPCHGSKFDLAGRVYKDVPAPTNLVIPRYTYSSDVHVIIGTDVG</sequence>
<comment type="subcellular location">
    <subcellularLocation>
        <location evidence="2">Cell membrane</location>
        <topology evidence="2">Single-pass membrane protein</topology>
    </subcellularLocation>
</comment>
<comment type="similarity">
    <text evidence="3">Belongs to the Rieske iron-sulfur protein family.</text>
</comment>
<dbReference type="Proteomes" id="UP000749010">
    <property type="component" value="Unassembled WGS sequence"/>
</dbReference>
<evidence type="ECO:0000256" key="1">
    <source>
        <dbReference type="ARBA" id="ARBA00002444"/>
    </source>
</evidence>
<comment type="subunit">
    <text evidence="4 21">The main subunits of complex b-c1 are: cytochrome b, cytochrome c1 and the Rieske protein.</text>
</comment>
<dbReference type="InterPro" id="IPR006317">
    <property type="entry name" value="Ubiquinol_cyt_c_Rdtase_Fe-S-su"/>
</dbReference>
<evidence type="ECO:0000256" key="9">
    <source>
        <dbReference type="ARBA" id="ARBA00022692"/>
    </source>
</evidence>
<evidence type="ECO:0000256" key="12">
    <source>
        <dbReference type="ARBA" id="ARBA00022967"/>
    </source>
</evidence>
<gene>
    <name evidence="24" type="primary">petA</name>
    <name evidence="24" type="ORF">E4Q23_20400</name>
</gene>
<evidence type="ECO:0000256" key="14">
    <source>
        <dbReference type="ARBA" id="ARBA00022989"/>
    </source>
</evidence>
<dbReference type="Pfam" id="PF00355">
    <property type="entry name" value="Rieske"/>
    <property type="match status" value="1"/>
</dbReference>
<keyword evidence="10" id="KW-0001">2Fe-2S</keyword>
<keyword evidence="14 20" id="KW-1133">Transmembrane helix</keyword>
<feature type="domain" description="Rieske" evidence="23">
    <location>
        <begin position="127"/>
        <end position="205"/>
    </location>
</feature>
<evidence type="ECO:0000256" key="17">
    <source>
        <dbReference type="ARBA" id="ARBA00023136"/>
    </source>
</evidence>
<evidence type="ECO:0000256" key="21">
    <source>
        <dbReference type="RuleBase" id="RU004497"/>
    </source>
</evidence>
<evidence type="ECO:0000256" key="5">
    <source>
        <dbReference type="ARBA" id="ARBA00012951"/>
    </source>
</evidence>
<evidence type="ECO:0000256" key="3">
    <source>
        <dbReference type="ARBA" id="ARBA00010651"/>
    </source>
</evidence>
<keyword evidence="18" id="KW-1015">Disulfide bond</keyword>
<evidence type="ECO:0000256" key="22">
    <source>
        <dbReference type="SAM" id="MobiDB-lite"/>
    </source>
</evidence>
<evidence type="ECO:0000256" key="19">
    <source>
        <dbReference type="ARBA" id="ARBA00029351"/>
    </source>
</evidence>
<evidence type="ECO:0000259" key="23">
    <source>
        <dbReference type="PROSITE" id="PS51296"/>
    </source>
</evidence>
<evidence type="ECO:0000256" key="16">
    <source>
        <dbReference type="ARBA" id="ARBA00023014"/>
    </source>
</evidence>
<keyword evidence="9 20" id="KW-0812">Transmembrane</keyword>
<evidence type="ECO:0000313" key="24">
    <source>
        <dbReference type="EMBL" id="NMQ29908.1"/>
    </source>
</evidence>
<accession>A0ABX1U2B8</accession>
<dbReference type="Gene3D" id="2.102.10.10">
    <property type="entry name" value="Rieske [2Fe-2S] iron-sulphur domain"/>
    <property type="match status" value="1"/>
</dbReference>
<dbReference type="PANTHER" id="PTHR10134">
    <property type="entry name" value="CYTOCHROME B-C1 COMPLEX SUBUNIT RIESKE, MITOCHONDRIAL"/>
    <property type="match status" value="1"/>
</dbReference>
<keyword evidence="25" id="KW-1185">Reference proteome</keyword>
<evidence type="ECO:0000256" key="15">
    <source>
        <dbReference type="ARBA" id="ARBA00023004"/>
    </source>
</evidence>
<proteinExistence type="inferred from homology"/>
<evidence type="ECO:0000256" key="11">
    <source>
        <dbReference type="ARBA" id="ARBA00022723"/>
    </source>
</evidence>
<evidence type="ECO:0000256" key="7">
    <source>
        <dbReference type="ARBA" id="ARBA00022448"/>
    </source>
</evidence>
<dbReference type="EMBL" id="SPMY01000077">
    <property type="protein sequence ID" value="NMQ29908.1"/>
    <property type="molecule type" value="Genomic_DNA"/>
</dbReference>
<dbReference type="PROSITE" id="PS51296">
    <property type="entry name" value="RIESKE"/>
    <property type="match status" value="1"/>
</dbReference>
<evidence type="ECO:0000256" key="13">
    <source>
        <dbReference type="ARBA" id="ARBA00022982"/>
    </source>
</evidence>
<protein>
    <recommendedName>
        <fullName evidence="6 20">Ubiquinol-cytochrome c reductase iron-sulfur subunit</fullName>
        <ecNumber evidence="5 20">7.1.1.8</ecNumber>
    </recommendedName>
</protein>
<dbReference type="InterPro" id="IPR014349">
    <property type="entry name" value="Rieske_Fe-S_prot"/>
</dbReference>
<dbReference type="InterPro" id="IPR017941">
    <property type="entry name" value="Rieske_2Fe-2S"/>
</dbReference>
<dbReference type="PRINTS" id="PR00162">
    <property type="entry name" value="RIESKE"/>
</dbReference>
<name>A0ABX1U2B8_9PROT</name>
<dbReference type="EC" id="7.1.1.8" evidence="5 20"/>
<evidence type="ECO:0000256" key="20">
    <source>
        <dbReference type="RuleBase" id="RU004494"/>
    </source>
</evidence>
<dbReference type="InterPro" id="IPR036922">
    <property type="entry name" value="Rieske_2Fe-2S_sf"/>
</dbReference>